<dbReference type="OrthoDB" id="7030467at2"/>
<dbReference type="FunFam" id="3.30.2310.20:FF:000003">
    <property type="entry name" value="Type II toxin-antitoxin system YafQ family toxin"/>
    <property type="match status" value="1"/>
</dbReference>
<name>A0A090AMJ9_9GAMM</name>
<dbReference type="KEGG" id="tig:THII_2925"/>
<dbReference type="PIRSF" id="PIRSF006156">
    <property type="entry name" value="YafQ"/>
    <property type="match status" value="1"/>
</dbReference>
<evidence type="ECO:0000313" key="5">
    <source>
        <dbReference type="Proteomes" id="UP000031623"/>
    </source>
</evidence>
<dbReference type="GO" id="GO:0006402">
    <property type="term" value="P:mRNA catabolic process"/>
    <property type="evidence" value="ECO:0007669"/>
    <property type="project" value="TreeGrafter"/>
</dbReference>
<dbReference type="EMBL" id="AP014633">
    <property type="protein sequence ID" value="BAP57222.1"/>
    <property type="molecule type" value="Genomic_DNA"/>
</dbReference>
<dbReference type="Gene3D" id="3.30.2310.20">
    <property type="entry name" value="RelE-like"/>
    <property type="match status" value="1"/>
</dbReference>
<dbReference type="PANTHER" id="PTHR40588">
    <property type="entry name" value="MRNA INTERFERASE TOXIN YAFQ"/>
    <property type="match status" value="1"/>
</dbReference>
<dbReference type="GO" id="GO:0006415">
    <property type="term" value="P:translational termination"/>
    <property type="evidence" value="ECO:0007669"/>
    <property type="project" value="TreeGrafter"/>
</dbReference>
<accession>A0A090AMJ9</accession>
<dbReference type="PANTHER" id="PTHR40588:SF1">
    <property type="entry name" value="MRNA INTERFERASE TOXIN YAFQ"/>
    <property type="match status" value="1"/>
</dbReference>
<sequence length="89" mass="10570">MTLELVTTRRFEKNLKKMVARGKDKAKIRYLIEQLLQRNSLLPKYKDHLLVSKWQGFRECHIEPDWLLIYKVEGSELLLVDTGTHADLF</sequence>
<feature type="active site" description="Proton donor" evidence="3">
    <location>
        <position position="85"/>
    </location>
</feature>
<keyword evidence="1" id="KW-1277">Toxin-antitoxin system</keyword>
<protein>
    <submittedName>
        <fullName evidence="4">Toxin of the YafQ-DinJ toxin-antitoxin system</fullName>
    </submittedName>
</protein>
<dbReference type="InterPro" id="IPR004386">
    <property type="entry name" value="Toxin_YafQ-like"/>
</dbReference>
<dbReference type="SUPFAM" id="SSF143011">
    <property type="entry name" value="RelE-like"/>
    <property type="match status" value="1"/>
</dbReference>
<reference evidence="4 5" key="1">
    <citation type="journal article" date="2014" name="ISME J.">
        <title>Ecophysiology of Thioploca ingrica as revealed by the complete genome sequence supplemented with proteomic evidence.</title>
        <authorList>
            <person name="Kojima H."/>
            <person name="Ogura Y."/>
            <person name="Yamamoto N."/>
            <person name="Togashi T."/>
            <person name="Mori H."/>
            <person name="Watanabe T."/>
            <person name="Nemoto F."/>
            <person name="Kurokawa K."/>
            <person name="Hayashi T."/>
            <person name="Fukui M."/>
        </authorList>
    </citation>
    <scope>NUCLEOTIDE SEQUENCE [LARGE SCALE GENOMIC DNA]</scope>
</reference>
<evidence type="ECO:0000256" key="1">
    <source>
        <dbReference type="ARBA" id="ARBA00022649"/>
    </source>
</evidence>
<dbReference type="InterPro" id="IPR035093">
    <property type="entry name" value="RelE/ParE_toxin_dom_sf"/>
</dbReference>
<evidence type="ECO:0000313" key="4">
    <source>
        <dbReference type="EMBL" id="BAP57222.1"/>
    </source>
</evidence>
<gene>
    <name evidence="4" type="ORF">THII_2925</name>
</gene>
<dbReference type="Pfam" id="PF15738">
    <property type="entry name" value="YafQ_toxin"/>
    <property type="match status" value="1"/>
</dbReference>
<dbReference type="InterPro" id="IPR007712">
    <property type="entry name" value="RelE/ParE_toxin"/>
</dbReference>
<evidence type="ECO:0000256" key="2">
    <source>
        <dbReference type="ARBA" id="ARBA00061366"/>
    </source>
</evidence>
<keyword evidence="5" id="KW-1185">Reference proteome</keyword>
<evidence type="ECO:0000256" key="3">
    <source>
        <dbReference type="PIRSR" id="PIRSR006156-1"/>
    </source>
</evidence>
<dbReference type="HOGENOM" id="CLU_161929_4_1_6"/>
<dbReference type="AlphaFoldDB" id="A0A090AMJ9"/>
<comment type="similarity">
    <text evidence="2">Belongs to the RelE toxin family. YafQ subfamily.</text>
</comment>
<organism evidence="4 5">
    <name type="scientific">Thioploca ingrica</name>
    <dbReference type="NCBI Taxonomy" id="40754"/>
    <lineage>
        <taxon>Bacteria</taxon>
        <taxon>Pseudomonadati</taxon>
        <taxon>Pseudomonadota</taxon>
        <taxon>Gammaproteobacteria</taxon>
        <taxon>Thiotrichales</taxon>
        <taxon>Thiotrichaceae</taxon>
        <taxon>Thioploca</taxon>
    </lineage>
</organism>
<dbReference type="Proteomes" id="UP000031623">
    <property type="component" value="Chromosome"/>
</dbReference>
<proteinExistence type="inferred from homology"/>
<dbReference type="NCBIfam" id="TIGR02385">
    <property type="entry name" value="RelE_StbE"/>
    <property type="match status" value="1"/>
</dbReference>
<dbReference type="STRING" id="40754.THII_2925"/>
<dbReference type="GO" id="GO:0004521">
    <property type="term" value="F:RNA endonuclease activity"/>
    <property type="evidence" value="ECO:0007669"/>
    <property type="project" value="TreeGrafter"/>
</dbReference>